<keyword evidence="1" id="KW-0812">Transmembrane</keyword>
<keyword evidence="2" id="KW-1185">Reference proteome</keyword>
<dbReference type="NCBIfam" id="TIGR02234">
    <property type="entry name" value="trp_oprn_chp"/>
    <property type="match status" value="1"/>
</dbReference>
<dbReference type="Pfam" id="PF09534">
    <property type="entry name" value="Trp_oprn_chp"/>
    <property type="match status" value="1"/>
</dbReference>
<accession>K5BBE8</accession>
<dbReference type="STRING" id="1122247.GCA_000379865_00244"/>
<dbReference type="PATRIC" id="fig|1122247.3.peg.2152"/>
<gene>
    <name evidence="1" type="ORF">C731_2233</name>
</gene>
<dbReference type="AlphaFoldDB" id="K5BBE8"/>
<dbReference type="EMBL" id="AMRA01000054">
    <property type="protein sequence ID" value="EKF23865.1"/>
    <property type="molecule type" value="Genomic_DNA"/>
</dbReference>
<dbReference type="RefSeq" id="WP_005627507.1">
    <property type="nucleotide sequence ID" value="NZ_AMRA01000054.1"/>
</dbReference>
<organism evidence="1 2">
    <name type="scientific">Mycolicibacterium hassiacum (strain DSM 44199 / CIP 105218 / JCM 12690 / 3849)</name>
    <name type="common">Mycobacterium hassiacum</name>
    <dbReference type="NCBI Taxonomy" id="1122247"/>
    <lineage>
        <taxon>Bacteria</taxon>
        <taxon>Bacillati</taxon>
        <taxon>Actinomycetota</taxon>
        <taxon>Actinomycetes</taxon>
        <taxon>Mycobacteriales</taxon>
        <taxon>Mycobacteriaceae</taxon>
        <taxon>Mycolicibacterium</taxon>
    </lineage>
</organism>
<comment type="caution">
    <text evidence="1">The sequence shown here is derived from an EMBL/GenBank/DDBJ whole genome shotgun (WGS) entry which is preliminary data.</text>
</comment>
<keyword evidence="1" id="KW-0472">Membrane</keyword>
<name>K5BBE8_MYCHD</name>
<proteinExistence type="predicted"/>
<protein>
    <submittedName>
        <fullName evidence="1">Tryptophan-associated transmembrane family protein</fullName>
    </submittedName>
</protein>
<dbReference type="OrthoDB" id="4372702at2"/>
<dbReference type="eggNOG" id="ENOG5033A40">
    <property type="taxonomic scope" value="Bacteria"/>
</dbReference>
<evidence type="ECO:0000313" key="1">
    <source>
        <dbReference type="EMBL" id="EKF23865.1"/>
    </source>
</evidence>
<dbReference type="InterPro" id="IPR019051">
    <property type="entry name" value="Trp_biosyn_TM_oprn/chp"/>
</dbReference>
<sequence length="203" mass="20685">MIRVAQLGLLAAAAALWVASRLTWVEVTTFDGLGPPKTHAVSGATWSTALLPLALLLVAAAVATLAVRGWPLRMLAVLTALASAGMAYPGIALWVIRDAAPRAARLLEVPVAELGGDTQRHYAGAVIAVAAAVLTLVSAVLLMRSAGRDRSGAARFRRGGAGAGGRSGDDGTGSSLSARELWDALDAGTDPTRDTPGGETKGR</sequence>
<evidence type="ECO:0000313" key="2">
    <source>
        <dbReference type="Proteomes" id="UP000006265"/>
    </source>
</evidence>
<dbReference type="InterPro" id="IPR011746">
    <property type="entry name" value="Trp_synth-assoc_CHP"/>
</dbReference>
<reference evidence="1 2" key="1">
    <citation type="journal article" date="2012" name="J. Bacteriol.">
        <title>Genome sequence of Mycobacterium hassiacum DSM 44199, a rare source of heat-stable mycobacterial proteins.</title>
        <authorList>
            <person name="Tiago I."/>
            <person name="Maranha A."/>
            <person name="Mendes V."/>
            <person name="Alarico S."/>
            <person name="Moynihan P.J."/>
            <person name="Clarke A.J."/>
            <person name="Macedo-Ribeiro S."/>
            <person name="Pereira P.J."/>
            <person name="Empadinhas N."/>
        </authorList>
    </citation>
    <scope>NUCLEOTIDE SEQUENCE [LARGE SCALE GENOMIC DNA]</scope>
    <source>
        <strain evidence="2">DSM 44199 / CIP 105218 / JCM 12690 / 3849</strain>
    </source>
</reference>
<dbReference type="Proteomes" id="UP000006265">
    <property type="component" value="Unassembled WGS sequence"/>
</dbReference>